<evidence type="ECO:0000256" key="1">
    <source>
        <dbReference type="SAM" id="MobiDB-lite"/>
    </source>
</evidence>
<comment type="caution">
    <text evidence="2">The sequence shown here is derived from an EMBL/GenBank/DDBJ whole genome shotgun (WGS) entry which is preliminary data.</text>
</comment>
<dbReference type="InterPro" id="IPR015943">
    <property type="entry name" value="WD40/YVTN_repeat-like_dom_sf"/>
</dbReference>
<protein>
    <submittedName>
        <fullName evidence="2">Wd g-beta repeat-containing</fullName>
    </submittedName>
</protein>
<accession>A0A2C6L2M6</accession>
<organism evidence="2 3">
    <name type="scientific">Cystoisospora suis</name>
    <dbReference type="NCBI Taxonomy" id="483139"/>
    <lineage>
        <taxon>Eukaryota</taxon>
        <taxon>Sar</taxon>
        <taxon>Alveolata</taxon>
        <taxon>Apicomplexa</taxon>
        <taxon>Conoidasida</taxon>
        <taxon>Coccidia</taxon>
        <taxon>Eucoccidiorida</taxon>
        <taxon>Eimeriorina</taxon>
        <taxon>Sarcocystidae</taxon>
        <taxon>Cystoisospora</taxon>
    </lineage>
</organism>
<reference evidence="2 3" key="1">
    <citation type="journal article" date="2017" name="Int. J. Parasitol.">
        <title>The genome of the protozoan parasite Cystoisospora suis and a reverse vaccinology approach to identify vaccine candidates.</title>
        <authorList>
            <person name="Palmieri N."/>
            <person name="Shrestha A."/>
            <person name="Ruttkowski B."/>
            <person name="Beck T."/>
            <person name="Vogl C."/>
            <person name="Tomley F."/>
            <person name="Blake D.P."/>
            <person name="Joachim A."/>
        </authorList>
    </citation>
    <scope>NUCLEOTIDE SEQUENCE [LARGE SCALE GENOMIC DNA]</scope>
    <source>
        <strain evidence="2 3">Wien I</strain>
    </source>
</reference>
<dbReference type="OrthoDB" id="345454at2759"/>
<dbReference type="InterPro" id="IPR036322">
    <property type="entry name" value="WD40_repeat_dom_sf"/>
</dbReference>
<dbReference type="Proteomes" id="UP000221165">
    <property type="component" value="Unassembled WGS sequence"/>
</dbReference>
<feature type="region of interest" description="Disordered" evidence="1">
    <location>
        <begin position="67"/>
        <end position="93"/>
    </location>
</feature>
<dbReference type="Gene3D" id="2.130.10.10">
    <property type="entry name" value="YVTN repeat-like/Quinoprotein amine dehydrogenase"/>
    <property type="match status" value="1"/>
</dbReference>
<evidence type="ECO:0000313" key="2">
    <source>
        <dbReference type="EMBL" id="PHJ21966.1"/>
    </source>
</evidence>
<name>A0A2C6L2M6_9APIC</name>
<gene>
    <name evidence="2" type="ORF">CSUI_004184</name>
</gene>
<dbReference type="RefSeq" id="XP_067923645.1">
    <property type="nucleotide sequence ID" value="XM_068064377.1"/>
</dbReference>
<sequence>MRAMNREDDLSETAPCPATQPGRLVSADLRGFSHNAVFQLDGVIKTMQCDADATEICHAFRRTRSVSAPAESKGRPALHHSSTSHTQSSRSAVGSSVFATAGDDSTIRIYSCWPRPQQLAVFSLKQRCCGLCFIQRQVLLALFDNGCLRLIDVGNFQVVGRLQATPEGDIPTSTVAVAENHALVATRSGTVLSIQLVTEETGGGFSSRDCSSGRTPETFQQRTIKHASISRMNNLLFGHQDVKAFSLLSDHLESPEGNSTVPFITHMAVQRVYSKTRSLREELTAAWIAVATRMGTCAVGMYAPSRSTCHMMWIAGNNFLVQVPPRVNQRHAHVKGGGDWVQVAFVTGNRLVVARATAVFLVDCATKEPFAGSERQLFERSQMAGQLTGLLLGEECRNSYCQR</sequence>
<dbReference type="SUPFAM" id="SSF50978">
    <property type="entry name" value="WD40 repeat-like"/>
    <property type="match status" value="1"/>
</dbReference>
<evidence type="ECO:0000313" key="3">
    <source>
        <dbReference type="Proteomes" id="UP000221165"/>
    </source>
</evidence>
<keyword evidence="3" id="KW-1185">Reference proteome</keyword>
<feature type="compositionally biased region" description="Low complexity" evidence="1">
    <location>
        <begin position="79"/>
        <end position="91"/>
    </location>
</feature>
<feature type="region of interest" description="Disordered" evidence="1">
    <location>
        <begin position="1"/>
        <end position="21"/>
    </location>
</feature>
<dbReference type="EMBL" id="MIGC01001931">
    <property type="protein sequence ID" value="PHJ21966.1"/>
    <property type="molecule type" value="Genomic_DNA"/>
</dbReference>
<proteinExistence type="predicted"/>
<dbReference type="AlphaFoldDB" id="A0A2C6L2M6"/>
<dbReference type="VEuPathDB" id="ToxoDB:CSUI_004184"/>
<dbReference type="GeneID" id="94427588"/>